<dbReference type="NCBIfam" id="NF009588">
    <property type="entry name" value="PRK13029.1"/>
    <property type="match status" value="1"/>
</dbReference>
<evidence type="ECO:0000313" key="5">
    <source>
        <dbReference type="Proteomes" id="UP000646523"/>
    </source>
</evidence>
<evidence type="ECO:0000256" key="1">
    <source>
        <dbReference type="ARBA" id="ARBA00023002"/>
    </source>
</evidence>
<protein>
    <submittedName>
        <fullName evidence="4">Indolepyruvate ferredoxin oxidoreductase</fullName>
    </submittedName>
</protein>
<sequence length="1166" mass="123195">MTQTAEPVTGADARISLADRYRPGARPVLLTGVQAVARLIAEQHKRDGRAGLRTATFVSGYQGSPLAGLDKTLAGLKSLREEHDLRLLPGLNEELGATAVWGSQSTLPAGRRTHDGVVGIWYGKGPGVDRSGDAIRHASMYGVDPRGGVLALAGDDPGSSSSTLPCVSERALAAMGLPVLYPRDAGELVTLGLYGIALSRASGCWVGVKVVSGVADGIFTVDRDFAGQRIEIPSIEWEGRPWTYRQRTLLSPTDSLLAEDDLFGPRWAMVEAFGAANPLDVVEVDPADAWLGIAAPGATYDAVRQALLDLGLDDAGLERAGIRLMRVGMPYPLGAATLRSFARGLRRIVVVEEKTAFVESQVRDLLYGSPGAPEVLGKRDADGRTLVPAGGLLTADRLSGPLRRLLAGRVELAPPPPAPRMTLSLTPVAARKPYFCSGCPHNRSTVLPEGSLGAGGIGCHTMVTIADRETSHVTSLTQMGGEGVQWLGQAQFTDVPHIFQNVGDGTFFHSGQLALQACVAAGANITYKILYNQVVAMTGAQDPQGGLSVPALTRKLHAEGVSRIIVCSERPRGYARRDRFAPGTLVWHRDRLDEAQRLLRDVPGVTVLIYDQQCAAEARRLRKRGALAERAERVVINESVCEGCGDCGVQSNCLSVQPVETELGRKTRIDQTSCNTDYTCLRGDCPSFVTVRTGAARGHASGARPEPPAVPDPRLPAASPTFDVFLAGIGGTGIVTVNAVLATAALHDGLRSAGLDQTGLSQKAGPVTSHLRLSTGDGEPANRVGTGRADAVLAFDLLVATDARHLALGDPGRTVAIASTSRTPTGEMVYDPGVAYPDTEPMLARLRGATSTLHELDALGAAEALFGSTDVANLLVVGAAFQAGALPLTARAIEGAIALNGVKVDLNTAAFRWGRVSVADPAAFARAVSGGSGEPARPAVPDGSEFLTGRPMRGETARLAGIRAAELRAHSGAAAARRYAGLVEAAWTAERAVGEATAFGEAVARGAHRLWAYKDEYEVARLLTDPAMEAAVAAQAPGGTKATYNLHPPMLRSMGVGRKLKLGPWFRPVLRGLARGRVLRGTPLDPFGYARVRRVERALAAEYEAVVTELARTLDADGYDRAVAVAESAELVRGYEGVKLANVERYRERRAELGVPLGDEVLRLLR</sequence>
<dbReference type="PANTHER" id="PTHR48084:SF3">
    <property type="entry name" value="SUBUNIT OF PYRUVATE:FLAVODOXIN OXIDOREDUCTASE"/>
    <property type="match status" value="1"/>
</dbReference>
<feature type="compositionally biased region" description="Pro residues" evidence="2">
    <location>
        <begin position="705"/>
        <end position="714"/>
    </location>
</feature>
<dbReference type="InterPro" id="IPR029061">
    <property type="entry name" value="THDP-binding"/>
</dbReference>
<dbReference type="InterPro" id="IPR002869">
    <property type="entry name" value="Pyrv_flavodox_OxRed_cen"/>
</dbReference>
<organism evidence="4 5">
    <name type="scientific">Nonomuraea cavernae</name>
    <dbReference type="NCBI Taxonomy" id="2045107"/>
    <lineage>
        <taxon>Bacteria</taxon>
        <taxon>Bacillati</taxon>
        <taxon>Actinomycetota</taxon>
        <taxon>Actinomycetes</taxon>
        <taxon>Streptosporangiales</taxon>
        <taxon>Streptosporangiaceae</taxon>
        <taxon>Nonomuraea</taxon>
    </lineage>
</organism>
<dbReference type="Proteomes" id="UP000646523">
    <property type="component" value="Unassembled WGS sequence"/>
</dbReference>
<reference evidence="4" key="2">
    <citation type="submission" date="2020-09" db="EMBL/GenBank/DDBJ databases">
        <authorList>
            <person name="Sun Q."/>
            <person name="Zhou Y."/>
        </authorList>
    </citation>
    <scope>NUCLEOTIDE SEQUENCE</scope>
    <source>
        <strain evidence="4">CGMCC 4.7368</strain>
    </source>
</reference>
<evidence type="ECO:0000259" key="3">
    <source>
        <dbReference type="PROSITE" id="PS51379"/>
    </source>
</evidence>
<dbReference type="PANTHER" id="PTHR48084">
    <property type="entry name" value="2-OXOGLUTARATE OXIDOREDUCTASE SUBUNIT KORB-RELATED"/>
    <property type="match status" value="1"/>
</dbReference>
<name>A0A917ZDP6_9ACTN</name>
<dbReference type="Pfam" id="PF20169">
    <property type="entry name" value="DUF6537"/>
    <property type="match status" value="1"/>
</dbReference>
<dbReference type="PROSITE" id="PS51379">
    <property type="entry name" value="4FE4S_FER_2"/>
    <property type="match status" value="1"/>
</dbReference>
<dbReference type="CDD" id="cd07034">
    <property type="entry name" value="TPP_PYR_PFOR_IOR-alpha_like"/>
    <property type="match status" value="1"/>
</dbReference>
<dbReference type="Pfam" id="PF01558">
    <property type="entry name" value="POR"/>
    <property type="match status" value="1"/>
</dbReference>
<dbReference type="Pfam" id="PF02775">
    <property type="entry name" value="TPP_enzyme_C"/>
    <property type="match status" value="1"/>
</dbReference>
<dbReference type="InterPro" id="IPR051457">
    <property type="entry name" value="2-oxoacid:Fd_oxidoreductase"/>
</dbReference>
<dbReference type="InterPro" id="IPR002880">
    <property type="entry name" value="Pyrv_Fd/Flavodoxin_OxRdtase_N"/>
</dbReference>
<dbReference type="Gene3D" id="3.40.920.10">
    <property type="entry name" value="Pyruvate-ferredoxin oxidoreductase, PFOR, domain III"/>
    <property type="match status" value="1"/>
</dbReference>
<dbReference type="GO" id="GO:0016625">
    <property type="term" value="F:oxidoreductase activity, acting on the aldehyde or oxo group of donors, iron-sulfur protein as acceptor"/>
    <property type="evidence" value="ECO:0007669"/>
    <property type="project" value="UniProtKB-ARBA"/>
</dbReference>
<dbReference type="InterPro" id="IPR011766">
    <property type="entry name" value="TPP_enzyme_TPP-bd"/>
</dbReference>
<dbReference type="Gene3D" id="3.40.50.970">
    <property type="match status" value="1"/>
</dbReference>
<dbReference type="InterPro" id="IPR046667">
    <property type="entry name" value="DUF6537"/>
</dbReference>
<dbReference type="NCBIfam" id="NF009589">
    <property type="entry name" value="PRK13030.1"/>
    <property type="match status" value="1"/>
</dbReference>
<dbReference type="EMBL" id="BMNH01000030">
    <property type="protein sequence ID" value="GGO79929.1"/>
    <property type="molecule type" value="Genomic_DNA"/>
</dbReference>
<dbReference type="InterPro" id="IPR017896">
    <property type="entry name" value="4Fe4S_Fe-S-bd"/>
</dbReference>
<dbReference type="SUPFAM" id="SSF53323">
    <property type="entry name" value="Pyruvate-ferredoxin oxidoreductase, PFOR, domain III"/>
    <property type="match status" value="1"/>
</dbReference>
<feature type="domain" description="4Fe-4S ferredoxin-type" evidence="3">
    <location>
        <begin position="632"/>
        <end position="664"/>
    </location>
</feature>
<feature type="region of interest" description="Disordered" evidence="2">
    <location>
        <begin position="696"/>
        <end position="715"/>
    </location>
</feature>
<dbReference type="GO" id="GO:0030976">
    <property type="term" value="F:thiamine pyrophosphate binding"/>
    <property type="evidence" value="ECO:0007669"/>
    <property type="project" value="InterPro"/>
</dbReference>
<dbReference type="AlphaFoldDB" id="A0A917ZDP6"/>
<reference evidence="4" key="1">
    <citation type="journal article" date="2014" name="Int. J. Syst. Evol. Microbiol.">
        <title>Complete genome sequence of Corynebacterium casei LMG S-19264T (=DSM 44701T), isolated from a smear-ripened cheese.</title>
        <authorList>
            <consortium name="US DOE Joint Genome Institute (JGI-PGF)"/>
            <person name="Walter F."/>
            <person name="Albersmeier A."/>
            <person name="Kalinowski J."/>
            <person name="Ruckert C."/>
        </authorList>
    </citation>
    <scope>NUCLEOTIDE SEQUENCE</scope>
    <source>
        <strain evidence="4">CGMCC 4.7368</strain>
    </source>
</reference>
<keyword evidence="5" id="KW-1185">Reference proteome</keyword>
<evidence type="ECO:0000256" key="2">
    <source>
        <dbReference type="SAM" id="MobiDB-lite"/>
    </source>
</evidence>
<feature type="region of interest" description="Disordered" evidence="2">
    <location>
        <begin position="761"/>
        <end position="784"/>
    </location>
</feature>
<proteinExistence type="predicted"/>
<dbReference type="InterPro" id="IPR019752">
    <property type="entry name" value="Pyrv/ketoisovalerate_OxRed_cat"/>
</dbReference>
<evidence type="ECO:0000313" key="4">
    <source>
        <dbReference type="EMBL" id="GGO79929.1"/>
    </source>
</evidence>
<comment type="caution">
    <text evidence="4">The sequence shown here is derived from an EMBL/GenBank/DDBJ whole genome shotgun (WGS) entry which is preliminary data.</text>
</comment>
<dbReference type="SUPFAM" id="SSF52518">
    <property type="entry name" value="Thiamin diphosphate-binding fold (THDP-binding)"/>
    <property type="match status" value="2"/>
</dbReference>
<keyword evidence="1" id="KW-0560">Oxidoreductase</keyword>
<accession>A0A917ZDP6</accession>
<dbReference type="GO" id="GO:0045333">
    <property type="term" value="P:cellular respiration"/>
    <property type="evidence" value="ECO:0007669"/>
    <property type="project" value="UniProtKB-ARBA"/>
</dbReference>
<dbReference type="RefSeq" id="WP_225263991.1">
    <property type="nucleotide sequence ID" value="NZ_BMNH01000030.1"/>
</dbReference>
<dbReference type="GO" id="GO:0000287">
    <property type="term" value="F:magnesium ion binding"/>
    <property type="evidence" value="ECO:0007669"/>
    <property type="project" value="UniProtKB-ARBA"/>
</dbReference>
<gene>
    <name evidence="4" type="ORF">GCM10012289_65390</name>
</gene>